<accession>A0A4Q1BVL0</accession>
<feature type="region of interest" description="Disordered" evidence="1">
    <location>
        <begin position="842"/>
        <end position="883"/>
    </location>
</feature>
<protein>
    <recommendedName>
        <fullName evidence="4">CRIB domain-containing protein</fullName>
    </recommendedName>
</protein>
<dbReference type="OrthoDB" id="2564920at2759"/>
<feature type="compositionally biased region" description="Basic and acidic residues" evidence="1">
    <location>
        <begin position="580"/>
        <end position="589"/>
    </location>
</feature>
<feature type="region of interest" description="Disordered" evidence="1">
    <location>
        <begin position="164"/>
        <end position="194"/>
    </location>
</feature>
<feature type="region of interest" description="Disordered" evidence="1">
    <location>
        <begin position="1008"/>
        <end position="1032"/>
    </location>
</feature>
<gene>
    <name evidence="2" type="ORF">M231_00522</name>
</gene>
<dbReference type="VEuPathDB" id="FungiDB:TREMEDRAFT_63117"/>
<feature type="compositionally biased region" description="Basic residues" evidence="1">
    <location>
        <begin position="1"/>
        <end position="10"/>
    </location>
</feature>
<comment type="caution">
    <text evidence="2">The sequence shown here is derived from an EMBL/GenBank/DDBJ whole genome shotgun (WGS) entry which is preliminary data.</text>
</comment>
<evidence type="ECO:0000313" key="3">
    <source>
        <dbReference type="Proteomes" id="UP000289152"/>
    </source>
</evidence>
<feature type="compositionally biased region" description="Polar residues" evidence="1">
    <location>
        <begin position="516"/>
        <end position="528"/>
    </location>
</feature>
<organism evidence="2 3">
    <name type="scientific">Tremella mesenterica</name>
    <name type="common">Jelly fungus</name>
    <dbReference type="NCBI Taxonomy" id="5217"/>
    <lineage>
        <taxon>Eukaryota</taxon>
        <taxon>Fungi</taxon>
        <taxon>Dikarya</taxon>
        <taxon>Basidiomycota</taxon>
        <taxon>Agaricomycotina</taxon>
        <taxon>Tremellomycetes</taxon>
        <taxon>Tremellales</taxon>
        <taxon>Tremellaceae</taxon>
        <taxon>Tremella</taxon>
    </lineage>
</organism>
<feature type="compositionally biased region" description="Low complexity" evidence="1">
    <location>
        <begin position="897"/>
        <end position="926"/>
    </location>
</feature>
<keyword evidence="3" id="KW-1185">Reference proteome</keyword>
<evidence type="ECO:0000313" key="2">
    <source>
        <dbReference type="EMBL" id="RXK42165.1"/>
    </source>
</evidence>
<feature type="region of interest" description="Disordered" evidence="1">
    <location>
        <begin position="897"/>
        <end position="935"/>
    </location>
</feature>
<feature type="compositionally biased region" description="Polar residues" evidence="1">
    <location>
        <begin position="347"/>
        <end position="358"/>
    </location>
</feature>
<feature type="compositionally biased region" description="Polar residues" evidence="1">
    <location>
        <begin position="647"/>
        <end position="671"/>
    </location>
</feature>
<feature type="compositionally biased region" description="Polar residues" evidence="1">
    <location>
        <begin position="397"/>
        <end position="406"/>
    </location>
</feature>
<dbReference type="InParanoid" id="A0A4Q1BVL0"/>
<sequence>MSKVGHKRQGEKRLPPIPHLANLGHGSTSEDHSADIWAEGSSSSSSWTHDSFRVPFSTTLTTSSSALGLSLTTLPNPSLSTIRAPSSPSVASTNTTSSFRGKKIFPSKSALRSDLSLSALNMDHSDSPDHTRRVSDGRGVEKKRSALALGGIAKGLNRMGSVMKRNASEGSIPRAVDRDNERQKGKKKWNPSESLPEEINEWQSIGVGISVVQEDEGDAGVSLPFNVAHELHVSPDLGNLPPAWISSLRAQGMTEADIVLIAAAKKKQTYSQPMLRLVKGSEPPRVRDFAASSSSDRLGPPDGSLRERGASTPTPVTELRAAGSISSQKKKDRTHQRKASEMLQKFSFETSRPSSQELSGPVKSTPPTPEQPADKLPPTIRLSGATITRVKDEILTKNDSSGSRSPRTPPKGERKRLSKHEVPRGLSSEEETTSHSAHSAHPTDSEPEPEPESDVDAVDRAFTFVDKGQRDKNKKRLSDQIRGFGNLNFLDDSDWAGGLWSVVNRGLSRVDEAGPAQTSTYRPLSPKSNGKRASRRIQPHDFFASSTPGVVSTPRRHSIKPVHNSVDDGENTWPRSPPPPKRDRNDRRHSNLQSQITNNSQRPSLASLDRASRPSSPNPDPDVPVSSSEDFPIRKSSDSFGVHYSKIRSSPDLNLVTPSTHRPPSASSSGGVTPLQKTFEGTAKQESSRSTTSSDADEDTSSGVLVHQFPQPPEDGDTRGSFGAETLTSPLANDVDDNNQWEMSRRESRRSSEETENERDWFAIAAEKFKHHPHPHVSVPASAVATDEFSSRPGSPTTPESPPPMPLPLPTAYTQPGRSTPVDSLVNPLPVVTLSPNGLLPPYAQIQSSRNLDGSPPELTHRPSTPVQHGGTRAEAGSADSEHTAISQDLLFLEPLSPNSHLSPSSRTSLSSLSNLSNLSGTRLSGIDPDDPLRDLDKADVAERASIALSIMSTNSSLSYSLHEATVQRAYSHNAQVLVKVKEDEECSSGESSEQAYLARIVPQAYPQPHSQVQDHSRSYPSSPSYASRRDVVERTVGRQMWREMEGGRGIVGVGIGRGVEIPLRKTSRDNGVPSSEPREDDQKSSQSREEDQTSSRPREDDQKSSRPRDDVQRGKEAKVSSSNGESKGEWGAMFALDEAAREVARSERGLVV</sequence>
<dbReference type="Proteomes" id="UP000289152">
    <property type="component" value="Unassembled WGS sequence"/>
</dbReference>
<dbReference type="AlphaFoldDB" id="A0A4Q1BVL0"/>
<feature type="compositionally biased region" description="Pro residues" evidence="1">
    <location>
        <begin position="799"/>
        <end position="808"/>
    </location>
</feature>
<feature type="compositionally biased region" description="Polar residues" evidence="1">
    <location>
        <begin position="591"/>
        <end position="604"/>
    </location>
</feature>
<evidence type="ECO:0008006" key="4">
    <source>
        <dbReference type="Google" id="ProtNLM"/>
    </source>
</evidence>
<feature type="compositionally biased region" description="Basic and acidic residues" evidence="1">
    <location>
        <begin position="123"/>
        <end position="142"/>
    </location>
</feature>
<reference evidence="2 3" key="1">
    <citation type="submission" date="2016-06" db="EMBL/GenBank/DDBJ databases">
        <title>Evolution of pathogenesis and genome organization in the Tremellales.</title>
        <authorList>
            <person name="Cuomo C."/>
            <person name="Litvintseva A."/>
            <person name="Heitman J."/>
            <person name="Chen Y."/>
            <person name="Sun S."/>
            <person name="Springer D."/>
            <person name="Dromer F."/>
            <person name="Young S."/>
            <person name="Zeng Q."/>
            <person name="Chapman S."/>
            <person name="Gujja S."/>
            <person name="Saif S."/>
            <person name="Birren B."/>
        </authorList>
    </citation>
    <scope>NUCLEOTIDE SEQUENCE [LARGE SCALE GENOMIC DNA]</scope>
    <source>
        <strain evidence="2 3">ATCC 28783</strain>
    </source>
</reference>
<feature type="region of interest" description="Disordered" evidence="1">
    <location>
        <begin position="513"/>
        <end position="759"/>
    </location>
</feature>
<feature type="compositionally biased region" description="Basic and acidic residues" evidence="1">
    <location>
        <begin position="1077"/>
        <end position="1119"/>
    </location>
</feature>
<feature type="region of interest" description="Disordered" evidence="1">
    <location>
        <begin position="80"/>
        <end position="99"/>
    </location>
</feature>
<dbReference type="EMBL" id="SDIL01000003">
    <property type="protein sequence ID" value="RXK42165.1"/>
    <property type="molecule type" value="Genomic_DNA"/>
</dbReference>
<feature type="compositionally biased region" description="Basic and acidic residues" evidence="1">
    <location>
        <begin position="467"/>
        <end position="478"/>
    </location>
</feature>
<feature type="region of interest" description="Disordered" evidence="1">
    <location>
        <begin position="1"/>
        <end position="48"/>
    </location>
</feature>
<feature type="compositionally biased region" description="Acidic residues" evidence="1">
    <location>
        <begin position="445"/>
        <end position="456"/>
    </location>
</feature>
<feature type="compositionally biased region" description="Polar residues" evidence="1">
    <location>
        <begin position="83"/>
        <end position="99"/>
    </location>
</feature>
<dbReference type="STRING" id="5217.A0A4Q1BVL0"/>
<proteinExistence type="predicted"/>
<feature type="region of interest" description="Disordered" evidence="1">
    <location>
        <begin position="772"/>
        <end position="808"/>
    </location>
</feature>
<evidence type="ECO:0000256" key="1">
    <source>
        <dbReference type="SAM" id="MobiDB-lite"/>
    </source>
</evidence>
<feature type="compositionally biased region" description="Basic and acidic residues" evidence="1">
    <location>
        <begin position="743"/>
        <end position="759"/>
    </location>
</feature>
<feature type="region of interest" description="Disordered" evidence="1">
    <location>
        <begin position="120"/>
        <end position="142"/>
    </location>
</feature>
<name>A0A4Q1BVL0_TREME</name>
<feature type="compositionally biased region" description="Basic residues" evidence="1">
    <location>
        <begin position="328"/>
        <end position="337"/>
    </location>
</feature>
<feature type="region of interest" description="Disordered" evidence="1">
    <location>
        <begin position="274"/>
        <end position="478"/>
    </location>
</feature>
<feature type="region of interest" description="Disordered" evidence="1">
    <location>
        <begin position="1062"/>
        <end position="1131"/>
    </location>
</feature>
<feature type="compositionally biased region" description="Low complexity" evidence="1">
    <location>
        <begin position="776"/>
        <end position="798"/>
    </location>
</feature>